<evidence type="ECO:0000256" key="1">
    <source>
        <dbReference type="SAM" id="Phobius"/>
    </source>
</evidence>
<dbReference type="PATRIC" id="fig|29422.6.peg.3036"/>
<accession>A0A0W0RZZ2</accession>
<organism evidence="3 4">
    <name type="scientific">Legionella brunensis</name>
    <dbReference type="NCBI Taxonomy" id="29422"/>
    <lineage>
        <taxon>Bacteria</taxon>
        <taxon>Pseudomonadati</taxon>
        <taxon>Pseudomonadota</taxon>
        <taxon>Gammaproteobacteria</taxon>
        <taxon>Legionellales</taxon>
        <taxon>Legionellaceae</taxon>
        <taxon>Legionella</taxon>
    </lineage>
</organism>
<dbReference type="InterPro" id="IPR037185">
    <property type="entry name" value="EmrE-like"/>
</dbReference>
<reference evidence="3 4" key="1">
    <citation type="submission" date="2015-11" db="EMBL/GenBank/DDBJ databases">
        <title>Genomic analysis of 38 Legionella species identifies large and diverse effector repertoires.</title>
        <authorList>
            <person name="Burstein D."/>
            <person name="Amaro F."/>
            <person name="Zusman T."/>
            <person name="Lifshitz Z."/>
            <person name="Cohen O."/>
            <person name="Gilbert J.A."/>
            <person name="Pupko T."/>
            <person name="Shuman H.A."/>
            <person name="Segal G."/>
        </authorList>
    </citation>
    <scope>NUCLEOTIDE SEQUENCE [LARGE SCALE GENOMIC DNA]</scope>
    <source>
        <strain evidence="3 4">ATCC 43878</strain>
    </source>
</reference>
<keyword evidence="1" id="KW-0472">Membrane</keyword>
<evidence type="ECO:0000313" key="4">
    <source>
        <dbReference type="Proteomes" id="UP000054742"/>
    </source>
</evidence>
<dbReference type="STRING" id="29422.Lbru_2862"/>
<feature type="transmembrane region" description="Helical" evidence="1">
    <location>
        <begin position="94"/>
        <end position="115"/>
    </location>
</feature>
<sequence>MWLIFAIAAALLWGLNYSLAEKILHSISPVTLLALEMLIGAIIFSLVSYFTTFKKDLALLSTEPTLLWLTILEVAIVILASFFIVYSIQFKNATLAGIVELIYPLFIILFTWLLFRENHVDTSVIIGGLLIFVGVLIISIP</sequence>
<dbReference type="Pfam" id="PF00892">
    <property type="entry name" value="EamA"/>
    <property type="match status" value="1"/>
</dbReference>
<evidence type="ECO:0000259" key="2">
    <source>
        <dbReference type="Pfam" id="PF00892"/>
    </source>
</evidence>
<proteinExistence type="predicted"/>
<dbReference type="RefSeq" id="WP_058442835.1">
    <property type="nucleotide sequence ID" value="NZ_CAAAHU010000012.1"/>
</dbReference>
<dbReference type="EMBL" id="LNXV01000036">
    <property type="protein sequence ID" value="KTC76755.1"/>
    <property type="molecule type" value="Genomic_DNA"/>
</dbReference>
<keyword evidence="1" id="KW-0812">Transmembrane</keyword>
<feature type="transmembrane region" description="Helical" evidence="1">
    <location>
        <begin position="30"/>
        <end position="53"/>
    </location>
</feature>
<feature type="transmembrane region" description="Helical" evidence="1">
    <location>
        <begin position="122"/>
        <end position="140"/>
    </location>
</feature>
<keyword evidence="1" id="KW-1133">Transmembrane helix</keyword>
<dbReference type="GO" id="GO:0016020">
    <property type="term" value="C:membrane"/>
    <property type="evidence" value="ECO:0007669"/>
    <property type="project" value="InterPro"/>
</dbReference>
<dbReference type="Proteomes" id="UP000054742">
    <property type="component" value="Unassembled WGS sequence"/>
</dbReference>
<evidence type="ECO:0000313" key="3">
    <source>
        <dbReference type="EMBL" id="KTC76755.1"/>
    </source>
</evidence>
<feature type="transmembrane region" description="Helical" evidence="1">
    <location>
        <begin position="65"/>
        <end position="88"/>
    </location>
</feature>
<gene>
    <name evidence="3" type="ORF">Lbru_2862</name>
</gene>
<dbReference type="AlphaFoldDB" id="A0A0W0RZZ2"/>
<dbReference type="OrthoDB" id="5568153at2"/>
<feature type="domain" description="EamA" evidence="2">
    <location>
        <begin position="2"/>
        <end position="139"/>
    </location>
</feature>
<dbReference type="SUPFAM" id="SSF103481">
    <property type="entry name" value="Multidrug resistance efflux transporter EmrE"/>
    <property type="match status" value="1"/>
</dbReference>
<protein>
    <submittedName>
        <fullName evidence="3">Transport protein</fullName>
    </submittedName>
</protein>
<name>A0A0W0RZZ2_9GAMM</name>
<dbReference type="InterPro" id="IPR000620">
    <property type="entry name" value="EamA_dom"/>
</dbReference>
<keyword evidence="4" id="KW-1185">Reference proteome</keyword>
<comment type="caution">
    <text evidence="3">The sequence shown here is derived from an EMBL/GenBank/DDBJ whole genome shotgun (WGS) entry which is preliminary data.</text>
</comment>